<dbReference type="EMBL" id="VNHS01000011">
    <property type="protein sequence ID" value="TYP70507.1"/>
    <property type="molecule type" value="Genomic_DNA"/>
</dbReference>
<evidence type="ECO:0000313" key="2">
    <source>
        <dbReference type="EMBL" id="TYP70507.1"/>
    </source>
</evidence>
<feature type="transmembrane region" description="Helical" evidence="1">
    <location>
        <begin position="12"/>
        <end position="35"/>
    </location>
</feature>
<feature type="transmembrane region" description="Helical" evidence="1">
    <location>
        <begin position="233"/>
        <end position="254"/>
    </location>
</feature>
<feature type="transmembrane region" description="Helical" evidence="1">
    <location>
        <begin position="145"/>
        <end position="167"/>
    </location>
</feature>
<keyword evidence="1" id="KW-1133">Transmembrane helix</keyword>
<evidence type="ECO:0000256" key="1">
    <source>
        <dbReference type="SAM" id="Phobius"/>
    </source>
</evidence>
<organism evidence="2 3">
    <name type="scientific">Paenibacillus methanolicus</name>
    <dbReference type="NCBI Taxonomy" id="582686"/>
    <lineage>
        <taxon>Bacteria</taxon>
        <taxon>Bacillati</taxon>
        <taxon>Bacillota</taxon>
        <taxon>Bacilli</taxon>
        <taxon>Bacillales</taxon>
        <taxon>Paenibacillaceae</taxon>
        <taxon>Paenibacillus</taxon>
    </lineage>
</organism>
<reference evidence="2 3" key="1">
    <citation type="submission" date="2019-07" db="EMBL/GenBank/DDBJ databases">
        <title>Genomic Encyclopedia of Type Strains, Phase III (KMG-III): the genomes of soil and plant-associated and newly described type strains.</title>
        <authorList>
            <person name="Whitman W."/>
        </authorList>
    </citation>
    <scope>NUCLEOTIDE SEQUENCE [LARGE SCALE GENOMIC DNA]</scope>
    <source>
        <strain evidence="2 3">BL24</strain>
    </source>
</reference>
<keyword evidence="1" id="KW-0472">Membrane</keyword>
<dbReference type="OrthoDB" id="2617928at2"/>
<feature type="transmembrane region" description="Helical" evidence="1">
    <location>
        <begin position="179"/>
        <end position="197"/>
    </location>
</feature>
<dbReference type="AlphaFoldDB" id="A0A5S5BU04"/>
<dbReference type="RefSeq" id="WP_148932090.1">
    <property type="nucleotide sequence ID" value="NZ_VNHS01000011.1"/>
</dbReference>
<comment type="caution">
    <text evidence="2">The sequence shown here is derived from an EMBL/GenBank/DDBJ whole genome shotgun (WGS) entry which is preliminary data.</text>
</comment>
<protein>
    <submittedName>
        <fullName evidence="2">Uncharacterized protein</fullName>
    </submittedName>
</protein>
<proteinExistence type="predicted"/>
<keyword evidence="3" id="KW-1185">Reference proteome</keyword>
<feature type="transmembrane region" description="Helical" evidence="1">
    <location>
        <begin position="55"/>
        <end position="78"/>
    </location>
</feature>
<evidence type="ECO:0000313" key="3">
    <source>
        <dbReference type="Proteomes" id="UP000323257"/>
    </source>
</evidence>
<feature type="transmembrane region" description="Helical" evidence="1">
    <location>
        <begin position="209"/>
        <end position="227"/>
    </location>
</feature>
<feature type="transmembrane region" description="Helical" evidence="1">
    <location>
        <begin position="114"/>
        <end position="133"/>
    </location>
</feature>
<keyword evidence="1" id="KW-0812">Transmembrane</keyword>
<feature type="transmembrane region" description="Helical" evidence="1">
    <location>
        <begin position="90"/>
        <end position="108"/>
    </location>
</feature>
<name>A0A5S5BU04_9BACL</name>
<accession>A0A5S5BU04</accession>
<gene>
    <name evidence="2" type="ORF">BCM02_11111</name>
</gene>
<sequence length="271" mass="29057">MKTDNSTNKAWLGAVFRFFAVVFAGAGLIMLQGLSEGLEPWIRGFMASSPLPDELRFHAASHGALIGILFSASLLAMLRAPLAKPLVLRFYFIGHLIFLGTLLLTDPALAKQSFFVFILFTAVLGILFAVYPMRRDIFRPREPKAMNRALLVMTGVALLGLLPFMIYGITGQIGDADMQFRWGEGTALGLALVYAGYLTATSRTGARTIGILQSATYVYMGAASIALPDHPGSWGIVGGASAIAYGVVYAVVVLRQLAPRASVAKPNAIQS</sequence>
<dbReference type="Proteomes" id="UP000323257">
    <property type="component" value="Unassembled WGS sequence"/>
</dbReference>